<dbReference type="RefSeq" id="XP_009052359.1">
    <property type="nucleotide sequence ID" value="XM_009054111.1"/>
</dbReference>
<accession>V4AT25</accession>
<feature type="compositionally biased region" description="Basic and acidic residues" evidence="1">
    <location>
        <begin position="499"/>
        <end position="515"/>
    </location>
</feature>
<feature type="compositionally biased region" description="Polar residues" evidence="1">
    <location>
        <begin position="649"/>
        <end position="665"/>
    </location>
</feature>
<dbReference type="CTD" id="20248673"/>
<name>V4AT25_LOTGI</name>
<dbReference type="HOGENOM" id="CLU_378392_0_0_1"/>
<proteinExistence type="predicted"/>
<sequence length="733" mass="82804">MSSLTLDDKRTLLGKQLTLGYQKINSLNAKTRKVKAAQGFVMMKRDKIMRHVEEHVKRLVNSLDELKHRFEDDLKILVGEKSAELESEFDEIQDDVCMLMEICVESENTLKLGNENLLDKHSDALVTSFNMLFETDESIVDYDKMIVMDFKPYDLENLMLRKGLGYVITSESNTAQPLSPYMAYSFTQTEPVNHKDIGTQTSPNPCLTRRQIPPNYMPQQAMNYNNMLLARQNYYPPYFTPGPNYFGHPVAAGVGNPLNMNNNFDMTGGIPHPNSATMPRYFYPPAAAMNQIPLQATSYDQMQTSPPHQISPTPSKRIDIRSCDDPPVSPVVEKPKDYSEAILKKLASGGGERYRPLFSTDLSNTGTSFSTENGVQQLRRTELSGANITRSSSPDLNSSHHSEQEISTKKPPRLPGAKTVDRLLNASSISAKIKTPLASTPICEDRGRSKSFSVRFSPTSTLESMNNSKALDSLNTSYMPKSIQELKDLQRMSFPQENRNSEMKKNDKNNDKYHNGHEKSEIELRMEQPWRNPENVTQQKSKKDDIPDVIIKKVDLPDVIIQKVEYMDLNGQQNKKSANESWDEECLMIDDPHSSRNTEGHDAQVIDLTNPEARNNSTLYPSWKIQDDPGERKKAKMSDSGIAADICQRSGTWDSEINNPNSNDWNESDENIDGANPLEKTDRSKPTSVNLEAGVVKSINLSQFKSMFEKHIESNDHIPQTGQTRSSQRRTSE</sequence>
<evidence type="ECO:0000313" key="2">
    <source>
        <dbReference type="EMBL" id="ESO96861.1"/>
    </source>
</evidence>
<dbReference type="KEGG" id="lgi:LOTGIDRAFT_231684"/>
<dbReference type="EMBL" id="KB201362">
    <property type="protein sequence ID" value="ESO96861.1"/>
    <property type="molecule type" value="Genomic_DNA"/>
</dbReference>
<dbReference type="OMA" id="SANCDSK"/>
<feature type="non-terminal residue" evidence="2">
    <location>
        <position position="733"/>
    </location>
</feature>
<feature type="compositionally biased region" description="Polar residues" evidence="1">
    <location>
        <begin position="302"/>
        <end position="314"/>
    </location>
</feature>
<feature type="region of interest" description="Disordered" evidence="1">
    <location>
        <begin position="521"/>
        <end position="543"/>
    </location>
</feature>
<dbReference type="AlphaFoldDB" id="V4AT25"/>
<evidence type="ECO:0000313" key="3">
    <source>
        <dbReference type="Proteomes" id="UP000030746"/>
    </source>
</evidence>
<feature type="region of interest" description="Disordered" evidence="1">
    <location>
        <begin position="605"/>
        <end position="689"/>
    </location>
</feature>
<feature type="region of interest" description="Disordered" evidence="1">
    <location>
        <begin position="710"/>
        <end position="733"/>
    </location>
</feature>
<dbReference type="Proteomes" id="UP000030746">
    <property type="component" value="Unassembled WGS sequence"/>
</dbReference>
<feature type="compositionally biased region" description="Polar residues" evidence="1">
    <location>
        <begin position="717"/>
        <end position="726"/>
    </location>
</feature>
<gene>
    <name evidence="2" type="ORF">LOTGIDRAFT_231684</name>
</gene>
<keyword evidence="3" id="KW-1185">Reference proteome</keyword>
<dbReference type="GeneID" id="20248673"/>
<feature type="region of interest" description="Disordered" evidence="1">
    <location>
        <begin position="496"/>
        <end position="515"/>
    </location>
</feature>
<protein>
    <submittedName>
        <fullName evidence="2">Uncharacterized protein</fullName>
    </submittedName>
</protein>
<feature type="region of interest" description="Disordered" evidence="1">
    <location>
        <begin position="386"/>
        <end position="417"/>
    </location>
</feature>
<organism evidence="2 3">
    <name type="scientific">Lottia gigantea</name>
    <name type="common">Giant owl limpet</name>
    <dbReference type="NCBI Taxonomy" id="225164"/>
    <lineage>
        <taxon>Eukaryota</taxon>
        <taxon>Metazoa</taxon>
        <taxon>Spiralia</taxon>
        <taxon>Lophotrochozoa</taxon>
        <taxon>Mollusca</taxon>
        <taxon>Gastropoda</taxon>
        <taxon>Patellogastropoda</taxon>
        <taxon>Lottioidea</taxon>
        <taxon>Lottiidae</taxon>
        <taxon>Lottia</taxon>
    </lineage>
</organism>
<feature type="compositionally biased region" description="Basic and acidic residues" evidence="1">
    <location>
        <begin position="398"/>
        <end position="408"/>
    </location>
</feature>
<reference evidence="2 3" key="1">
    <citation type="journal article" date="2013" name="Nature">
        <title>Insights into bilaterian evolution from three spiralian genomes.</title>
        <authorList>
            <person name="Simakov O."/>
            <person name="Marletaz F."/>
            <person name="Cho S.J."/>
            <person name="Edsinger-Gonzales E."/>
            <person name="Havlak P."/>
            <person name="Hellsten U."/>
            <person name="Kuo D.H."/>
            <person name="Larsson T."/>
            <person name="Lv J."/>
            <person name="Arendt D."/>
            <person name="Savage R."/>
            <person name="Osoegawa K."/>
            <person name="de Jong P."/>
            <person name="Grimwood J."/>
            <person name="Chapman J.A."/>
            <person name="Shapiro H."/>
            <person name="Aerts A."/>
            <person name="Otillar R.P."/>
            <person name="Terry A.Y."/>
            <person name="Boore J.L."/>
            <person name="Grigoriev I.V."/>
            <person name="Lindberg D.R."/>
            <person name="Seaver E.C."/>
            <person name="Weisblat D.A."/>
            <person name="Putnam N.H."/>
            <person name="Rokhsar D.S."/>
        </authorList>
    </citation>
    <scope>NUCLEOTIDE SEQUENCE [LARGE SCALE GENOMIC DNA]</scope>
</reference>
<evidence type="ECO:0000256" key="1">
    <source>
        <dbReference type="SAM" id="MobiDB-lite"/>
    </source>
</evidence>
<feature type="region of interest" description="Disordered" evidence="1">
    <location>
        <begin position="302"/>
        <end position="333"/>
    </location>
</feature>